<dbReference type="Gene3D" id="3.30.450.40">
    <property type="match status" value="1"/>
</dbReference>
<organism evidence="2">
    <name type="scientific">Guillardia theta</name>
    <name type="common">Cryptophyte</name>
    <name type="synonym">Cryptomonas phi</name>
    <dbReference type="NCBI Taxonomy" id="55529"/>
    <lineage>
        <taxon>Eukaryota</taxon>
        <taxon>Cryptophyceae</taxon>
        <taxon>Pyrenomonadales</taxon>
        <taxon>Geminigeraceae</taxon>
        <taxon>Guillardia</taxon>
    </lineage>
</organism>
<dbReference type="PROSITE" id="PS50042">
    <property type="entry name" value="CNMP_BINDING_3"/>
    <property type="match status" value="1"/>
</dbReference>
<accession>A0A7S4H8J3</accession>
<dbReference type="SMART" id="SM00100">
    <property type="entry name" value="cNMP"/>
    <property type="match status" value="1"/>
</dbReference>
<gene>
    <name evidence="2" type="ORF">GTHE00462_LOCUS581</name>
</gene>
<dbReference type="InterPro" id="IPR029016">
    <property type="entry name" value="GAF-like_dom_sf"/>
</dbReference>
<dbReference type="EMBL" id="HBKN01000682">
    <property type="protein sequence ID" value="CAE2191270.1"/>
    <property type="molecule type" value="Transcribed_RNA"/>
</dbReference>
<dbReference type="Pfam" id="PF00027">
    <property type="entry name" value="cNMP_binding"/>
    <property type="match status" value="1"/>
</dbReference>
<dbReference type="SUPFAM" id="SSF55781">
    <property type="entry name" value="GAF domain-like"/>
    <property type="match status" value="1"/>
</dbReference>
<dbReference type="PANTHER" id="PTHR43102:SF2">
    <property type="entry name" value="GAF DOMAIN-CONTAINING PROTEIN"/>
    <property type="match status" value="1"/>
</dbReference>
<proteinExistence type="predicted"/>
<dbReference type="PANTHER" id="PTHR43102">
    <property type="entry name" value="SLR1143 PROTEIN"/>
    <property type="match status" value="1"/>
</dbReference>
<reference evidence="2" key="1">
    <citation type="submission" date="2021-01" db="EMBL/GenBank/DDBJ databases">
        <authorList>
            <person name="Corre E."/>
            <person name="Pelletier E."/>
            <person name="Niang G."/>
            <person name="Scheremetjew M."/>
            <person name="Finn R."/>
            <person name="Kale V."/>
            <person name="Holt S."/>
            <person name="Cochrane G."/>
            <person name="Meng A."/>
            <person name="Brown T."/>
            <person name="Cohen L."/>
        </authorList>
    </citation>
    <scope>NUCLEOTIDE SEQUENCE</scope>
    <source>
        <strain evidence="2">CCMP 2712</strain>
    </source>
</reference>
<dbReference type="AlphaFoldDB" id="A0A7S4H8J3"/>
<sequence>MDRKSSLNEGSFGDQDLDAEIWNGDGQLIKPWHPMHVPAPTPPDEAGRLKVLEELGIMDTPADSEFDSFALLAQRAFRTLSAAINFIDAERQWSKATIGYDVHVIDRDISICAHTILKEHERESTKGVLVVLDTSKDERFKFNDLCTAGVNQIKFYAGCPINIFRNGVAWPVGTICVFDSEPRTSFDLDQCAMLQTLSKAITNHMSIPSGQGGQDLKSALEDVEDRVVALKKCMAFTIRKVDDAAIRMMAEKLKPVTIQEGQYLTRKGSPGDPMYFIVSGSLVCTLNDKELERLTKGQCVGELSFINIAKMLSSGIPRKEALHRCRRAADVVATDKSELLALSFEDAWPLLRKIPNLWYTLQDIAHQRLIRVSRVSPKSSFSTSTSACRALQL</sequence>
<protein>
    <recommendedName>
        <fullName evidence="1">Cyclic nucleotide-binding domain-containing protein</fullName>
    </recommendedName>
</protein>
<evidence type="ECO:0000313" key="2">
    <source>
        <dbReference type="EMBL" id="CAE2191270.1"/>
    </source>
</evidence>
<evidence type="ECO:0000259" key="1">
    <source>
        <dbReference type="PROSITE" id="PS50042"/>
    </source>
</evidence>
<dbReference type="InterPro" id="IPR014710">
    <property type="entry name" value="RmlC-like_jellyroll"/>
</dbReference>
<dbReference type="CDD" id="cd00038">
    <property type="entry name" value="CAP_ED"/>
    <property type="match status" value="1"/>
</dbReference>
<dbReference type="SUPFAM" id="SSF51206">
    <property type="entry name" value="cAMP-binding domain-like"/>
    <property type="match status" value="1"/>
</dbReference>
<name>A0A7S4H8J3_GUITH</name>
<feature type="domain" description="Cyclic nucleotide-binding" evidence="1">
    <location>
        <begin position="237"/>
        <end position="343"/>
    </location>
</feature>
<dbReference type="InterPro" id="IPR018490">
    <property type="entry name" value="cNMP-bd_dom_sf"/>
</dbReference>
<dbReference type="Gene3D" id="2.60.120.10">
    <property type="entry name" value="Jelly Rolls"/>
    <property type="match status" value="1"/>
</dbReference>
<dbReference type="InterPro" id="IPR000595">
    <property type="entry name" value="cNMP-bd_dom"/>
</dbReference>